<sequence length="451" mass="48463">MTGTANGTQHPLTYIRGERGWSLREVAELVQRGSGLNMATWRQKVYRWERGVVPEMTAQYALADALGVDQTAVDAIGWPGWLHLATATTPADDGEWTIENARKVLAALVESGSTDRRGFLIYGGSALSSIAAGWADTPPEPIADGLDGGRVGTNAIAGLQLRVAELWRLDDTLGGGSCLQAAAADLRMVDALLRQARHTGPVGRELLSTAASLARFAGWAAFDCGHLAAAQRYWHGALRAAHAAHDTVQGIYILSNLALQAIYAGDGRTAVDLLEAARAQLDPAHRIVAAMLDAWQVRAHAILGEQRQASQLLNRADDLWANRRDGDDPDWVYWMPQPSLTAEAGTAMINLRQLSHADELLHAGLATLSPAATRDRNLYLVRIAETSLSAGRLDEAMASARAAIDAAAGVDSSRVTQRLTGLLDQLPADEPGTAEVREYWRAARQVTALVR</sequence>
<comment type="caution">
    <text evidence="1">The sequence shown here is derived from an EMBL/GenBank/DDBJ whole genome shotgun (WGS) entry which is preliminary data.</text>
</comment>
<reference evidence="1" key="1">
    <citation type="submission" date="2020-11" db="EMBL/GenBank/DDBJ databases">
        <title>Sequencing the genomes of 1000 actinobacteria strains.</title>
        <authorList>
            <person name="Klenk H.-P."/>
        </authorList>
    </citation>
    <scope>NUCLEOTIDE SEQUENCE</scope>
    <source>
        <strain evidence="1">DSM 45356</strain>
    </source>
</reference>
<dbReference type="GO" id="GO:0003677">
    <property type="term" value="F:DNA binding"/>
    <property type="evidence" value="ECO:0007669"/>
    <property type="project" value="InterPro"/>
</dbReference>
<name>A0A8J7KKW6_9ACTN</name>
<dbReference type="InterPro" id="IPR010982">
    <property type="entry name" value="Lambda_DNA-bd_dom_sf"/>
</dbReference>
<dbReference type="RefSeq" id="WP_197004112.1">
    <property type="nucleotide sequence ID" value="NZ_JADOUF010000001.1"/>
</dbReference>
<keyword evidence="2" id="KW-1185">Reference proteome</keyword>
<evidence type="ECO:0000313" key="2">
    <source>
        <dbReference type="Proteomes" id="UP000622552"/>
    </source>
</evidence>
<dbReference type="EMBL" id="JADOUF010000001">
    <property type="protein sequence ID" value="MBG6137226.1"/>
    <property type="molecule type" value="Genomic_DNA"/>
</dbReference>
<dbReference type="CDD" id="cd00093">
    <property type="entry name" value="HTH_XRE"/>
    <property type="match status" value="1"/>
</dbReference>
<dbReference type="InterPro" id="IPR001387">
    <property type="entry name" value="Cro/C1-type_HTH"/>
</dbReference>
<protein>
    <submittedName>
        <fullName evidence="1">Transcriptional regulator with XRE-family HTH domain</fullName>
    </submittedName>
</protein>
<dbReference type="Proteomes" id="UP000622552">
    <property type="component" value="Unassembled WGS sequence"/>
</dbReference>
<dbReference type="AlphaFoldDB" id="A0A8J7KKW6"/>
<proteinExistence type="predicted"/>
<organism evidence="1 2">
    <name type="scientific">Longispora fulva</name>
    <dbReference type="NCBI Taxonomy" id="619741"/>
    <lineage>
        <taxon>Bacteria</taxon>
        <taxon>Bacillati</taxon>
        <taxon>Actinomycetota</taxon>
        <taxon>Actinomycetes</taxon>
        <taxon>Micromonosporales</taxon>
        <taxon>Micromonosporaceae</taxon>
        <taxon>Longispora</taxon>
    </lineage>
</organism>
<accession>A0A8J7KKW6</accession>
<dbReference type="Gene3D" id="1.10.260.40">
    <property type="entry name" value="lambda repressor-like DNA-binding domains"/>
    <property type="match status" value="1"/>
</dbReference>
<evidence type="ECO:0000313" key="1">
    <source>
        <dbReference type="EMBL" id="MBG6137226.1"/>
    </source>
</evidence>
<gene>
    <name evidence="1" type="ORF">IW245_003420</name>
</gene>